<gene>
    <name evidence="2" type="ORF">JI435_148080</name>
</gene>
<accession>A0A7U2IAG5</accession>
<feature type="chain" id="PRO_5034975402" evidence="1">
    <location>
        <begin position="19"/>
        <end position="174"/>
    </location>
</feature>
<dbReference type="RefSeq" id="XP_001804985.1">
    <property type="nucleotide sequence ID" value="XM_001804933.1"/>
</dbReference>
<keyword evidence="1" id="KW-0732">Signal</keyword>
<dbReference type="AlphaFoldDB" id="A0A7U2IAG5"/>
<keyword evidence="3" id="KW-1185">Reference proteome</keyword>
<feature type="signal peptide" evidence="1">
    <location>
        <begin position="1"/>
        <end position="18"/>
    </location>
</feature>
<dbReference type="Proteomes" id="UP000663193">
    <property type="component" value="Chromosome 20"/>
</dbReference>
<dbReference type="OrthoDB" id="3223416at2759"/>
<organism evidence="2 3">
    <name type="scientific">Phaeosphaeria nodorum (strain SN15 / ATCC MYA-4574 / FGSC 10173)</name>
    <name type="common">Glume blotch fungus</name>
    <name type="synonym">Parastagonospora nodorum</name>
    <dbReference type="NCBI Taxonomy" id="321614"/>
    <lineage>
        <taxon>Eukaryota</taxon>
        <taxon>Fungi</taxon>
        <taxon>Dikarya</taxon>
        <taxon>Ascomycota</taxon>
        <taxon>Pezizomycotina</taxon>
        <taxon>Dothideomycetes</taxon>
        <taxon>Pleosporomycetidae</taxon>
        <taxon>Pleosporales</taxon>
        <taxon>Pleosporineae</taxon>
        <taxon>Phaeosphaeriaceae</taxon>
        <taxon>Parastagonospora</taxon>
    </lineage>
</organism>
<dbReference type="EMBL" id="CP069042">
    <property type="protein sequence ID" value="QRD06246.1"/>
    <property type="molecule type" value="Genomic_DNA"/>
</dbReference>
<evidence type="ECO:0000313" key="2">
    <source>
        <dbReference type="EMBL" id="QRD06246.1"/>
    </source>
</evidence>
<evidence type="ECO:0000256" key="1">
    <source>
        <dbReference type="SAM" id="SignalP"/>
    </source>
</evidence>
<evidence type="ECO:0000313" key="3">
    <source>
        <dbReference type="Proteomes" id="UP000663193"/>
    </source>
</evidence>
<protein>
    <submittedName>
        <fullName evidence="2">Uncharacterized protein</fullName>
    </submittedName>
</protein>
<dbReference type="KEGG" id="pno:SNOG_14808"/>
<proteinExistence type="predicted"/>
<name>A0A7U2IAG5_PHANO</name>
<dbReference type="OMA" id="GHYTTYP"/>
<reference evidence="3" key="1">
    <citation type="journal article" date="2021" name="BMC Genomics">
        <title>Chromosome-level genome assembly and manually-curated proteome of model necrotroph Parastagonospora nodorum Sn15 reveals a genome-wide trove of candidate effector homologs, and redundancy of virulence-related functions within an accessory chromosome.</title>
        <authorList>
            <person name="Bertazzoni S."/>
            <person name="Jones D.A.B."/>
            <person name="Phan H.T."/>
            <person name="Tan K.-C."/>
            <person name="Hane J.K."/>
        </authorList>
    </citation>
    <scope>NUCLEOTIDE SEQUENCE [LARGE SCALE GENOMIC DNA]</scope>
    <source>
        <strain evidence="3">SN15 / ATCC MYA-4574 / FGSC 10173)</strain>
    </source>
</reference>
<dbReference type="VEuPathDB" id="FungiDB:JI435_148080"/>
<sequence length="174" mass="18321">MHALSYISSLPLLAIVIAAQLQANTTYLIAPALVTKHNRTVVECWKMAAPFRRSSTPGVSGAQVATLGNFTNLAYTILPPRYDGGLHTAPAPQLVHFLSGVAHVTAPQDDSVSLWLVGGKSGLLFAVDTAGAGHITRYPSDQETVAITAPFAGGKLPDHEVLFEGPCLGMQTFA</sequence>